<evidence type="ECO:0000259" key="4">
    <source>
        <dbReference type="Pfam" id="PF08543"/>
    </source>
</evidence>
<dbReference type="CDD" id="cd01169">
    <property type="entry name" value="HMPP_kinase"/>
    <property type="match status" value="1"/>
</dbReference>
<keyword evidence="2" id="KW-1133">Transmembrane helix</keyword>
<feature type="domain" description="Pyridoxamine kinase/Phosphomethylpyrimidine kinase" evidence="4">
    <location>
        <begin position="507"/>
        <end position="589"/>
    </location>
</feature>
<proteinExistence type="predicted"/>
<evidence type="ECO:0000313" key="6">
    <source>
        <dbReference type="Proteomes" id="UP000383932"/>
    </source>
</evidence>
<comment type="caution">
    <text evidence="5">The sequence shown here is derived from an EMBL/GenBank/DDBJ whole genome shotgun (WGS) entry which is preliminary data.</text>
</comment>
<accession>A0A5N5QU02</accession>
<evidence type="ECO:0000256" key="2">
    <source>
        <dbReference type="SAM" id="Phobius"/>
    </source>
</evidence>
<dbReference type="Gene3D" id="3.40.1190.20">
    <property type="match status" value="1"/>
</dbReference>
<name>A0A5N5QU02_9AGAM</name>
<protein>
    <submittedName>
        <fullName evidence="5">Thiamine biosynthesis protein</fullName>
    </submittedName>
</protein>
<dbReference type="GO" id="GO:0009228">
    <property type="term" value="P:thiamine biosynthetic process"/>
    <property type="evidence" value="ECO:0007669"/>
    <property type="project" value="InterPro"/>
</dbReference>
<evidence type="ECO:0000313" key="5">
    <source>
        <dbReference type="EMBL" id="KAB5595220.1"/>
    </source>
</evidence>
<evidence type="ECO:0000259" key="3">
    <source>
        <dbReference type="Pfam" id="PF01205"/>
    </source>
</evidence>
<keyword evidence="2" id="KW-0472">Membrane</keyword>
<dbReference type="EMBL" id="SSOP01000011">
    <property type="protein sequence ID" value="KAB5595220.1"/>
    <property type="molecule type" value="Genomic_DNA"/>
</dbReference>
<dbReference type="InterPro" id="IPR036956">
    <property type="entry name" value="Impact_N_sf"/>
</dbReference>
<dbReference type="AlphaFoldDB" id="A0A5N5QU02"/>
<keyword evidence="6" id="KW-1185">Reference proteome</keyword>
<dbReference type="SUPFAM" id="SSF53613">
    <property type="entry name" value="Ribokinase-like"/>
    <property type="match status" value="1"/>
</dbReference>
<feature type="domain" description="Pyridoxamine kinase/Phosphomethylpyrimidine kinase" evidence="4">
    <location>
        <begin position="260"/>
        <end position="312"/>
    </location>
</feature>
<dbReference type="Pfam" id="PF01205">
    <property type="entry name" value="Impact_N"/>
    <property type="match status" value="1"/>
</dbReference>
<dbReference type="Gene3D" id="3.30.230.30">
    <property type="entry name" value="Impact, N-terminal domain"/>
    <property type="match status" value="1"/>
</dbReference>
<dbReference type="Pfam" id="PF08543">
    <property type="entry name" value="Phos_pyr_kin"/>
    <property type="match status" value="3"/>
</dbReference>
<feature type="domain" description="Impact N-terminal" evidence="3">
    <location>
        <begin position="33"/>
        <end position="147"/>
    </location>
</feature>
<dbReference type="Proteomes" id="UP000383932">
    <property type="component" value="Unassembled WGS sequence"/>
</dbReference>
<dbReference type="SUPFAM" id="SSF54211">
    <property type="entry name" value="Ribosomal protein S5 domain 2-like"/>
    <property type="match status" value="1"/>
</dbReference>
<feature type="domain" description="Pyridoxamine kinase/Phosphomethylpyrimidine kinase" evidence="4">
    <location>
        <begin position="327"/>
        <end position="487"/>
    </location>
</feature>
<dbReference type="PANTHER" id="PTHR20858">
    <property type="entry name" value="PHOSPHOMETHYLPYRIMIDINE KINASE"/>
    <property type="match status" value="1"/>
</dbReference>
<sequence>MPKRAPSPQHIPPRKRPSLPFRPTFKSECIQAKDSTFQARLFSLDSPAPVSSILAYMRRQYPDFQHHMAAWRYLVLKPGMTGLEGDHAFEPEKGCEDDGESRGGKTILDVLERTGLSDVLVVVSRRFGGTMLGPARFTHIADCARAVCTAMFEREQAAERASLVADLVAQLREWDTEIADLRLEIATLEPRPTPDKGKQPMLSLKPPDYTNVLDPPDVEKAQRLLQARQKTVQSLKALYDQIDMRAQQAPPSVLTIAGTDPSGGAGIQADLKTIAAHGCYGTSVITALVAQNTCGVRAVHVPAAEFITKQASRRRFPNPHNQQNIPQLKCVLEDIPPKAIKTGMLADEAIVDNIVNTLTSHYGSKKSRRSNRKIPPLIVDPVIISSSGHALLAPEAIDTVRRKLIPLATLVTPNLPEAETLLGRKVGSVDSLEGMVHTAGEIIALGPEAALVKGGHSNLIINDVLAYLASTNHTERIRIRVEWGPGCEPIRHHSILGRVGVGSRLGTGTQDVVVDVLRLKSPSAPITLFVRPKLETASTHGTGCTLSSALACAFAQGLNPIDATLQATAYAHEAIATAPKIGKGKGPLNHMHTLVPRTSLPKEKLTHFFFNLLAVGLVIAATGAAYAVFPWFARELWAMSRILFMAADPRYTVILCLLLPLYRVSWIRDASSNYSCSHPPPDSPTSKQTIYSPSSAQSLVKDDQIGMPGGQPIATLRVRGTSSTRLLHPRRGHSGCLERVVPIAIVLAGHAPNPFKMNMKIDPELQRRKCNRSRGEGAA</sequence>
<reference evidence="5 6" key="1">
    <citation type="journal article" date="2019" name="Fungal Biol. Biotechnol.">
        <title>Draft genome sequence of fastidious pathogen Ceratobasidium theobromae, which causes vascular-streak dieback in Theobroma cacao.</title>
        <authorList>
            <person name="Ali S.S."/>
            <person name="Asman A."/>
            <person name="Shao J."/>
            <person name="Firmansyah A.P."/>
            <person name="Susilo A.W."/>
            <person name="Rosmana A."/>
            <person name="McMahon P."/>
            <person name="Junaid M."/>
            <person name="Guest D."/>
            <person name="Kheng T.Y."/>
            <person name="Meinhardt L.W."/>
            <person name="Bailey B.A."/>
        </authorList>
    </citation>
    <scope>NUCLEOTIDE SEQUENCE [LARGE SCALE GENOMIC DNA]</scope>
    <source>
        <strain evidence="5 6">CT2</strain>
    </source>
</reference>
<dbReference type="GO" id="GO:0008972">
    <property type="term" value="F:phosphomethylpyrimidine kinase activity"/>
    <property type="evidence" value="ECO:0007669"/>
    <property type="project" value="InterPro"/>
</dbReference>
<feature type="region of interest" description="Disordered" evidence="1">
    <location>
        <begin position="1"/>
        <end position="22"/>
    </location>
</feature>
<dbReference type="GO" id="GO:0005829">
    <property type="term" value="C:cytosol"/>
    <property type="evidence" value="ECO:0007669"/>
    <property type="project" value="TreeGrafter"/>
</dbReference>
<gene>
    <name evidence="5" type="ORF">CTheo_1298</name>
</gene>
<dbReference type="InterPro" id="IPR001498">
    <property type="entry name" value="Impact_N"/>
</dbReference>
<dbReference type="PANTHER" id="PTHR20858:SF17">
    <property type="entry name" value="HYDROXYMETHYLPYRIMIDINE_PHOSPHOMETHYLPYRIMIDINE KINASE THI20-RELATED"/>
    <property type="match status" value="1"/>
</dbReference>
<dbReference type="GO" id="GO:0008902">
    <property type="term" value="F:hydroxymethylpyrimidine kinase activity"/>
    <property type="evidence" value="ECO:0007669"/>
    <property type="project" value="TreeGrafter"/>
</dbReference>
<dbReference type="OrthoDB" id="69641at2759"/>
<dbReference type="InterPro" id="IPR029056">
    <property type="entry name" value="Ribokinase-like"/>
</dbReference>
<dbReference type="InterPro" id="IPR004399">
    <property type="entry name" value="HMP/HMP-P_kinase_dom"/>
</dbReference>
<feature type="transmembrane region" description="Helical" evidence="2">
    <location>
        <begin position="608"/>
        <end position="629"/>
    </location>
</feature>
<evidence type="ECO:0000256" key="1">
    <source>
        <dbReference type="SAM" id="MobiDB-lite"/>
    </source>
</evidence>
<organism evidence="5 6">
    <name type="scientific">Ceratobasidium theobromae</name>
    <dbReference type="NCBI Taxonomy" id="1582974"/>
    <lineage>
        <taxon>Eukaryota</taxon>
        <taxon>Fungi</taxon>
        <taxon>Dikarya</taxon>
        <taxon>Basidiomycota</taxon>
        <taxon>Agaricomycotina</taxon>
        <taxon>Agaricomycetes</taxon>
        <taxon>Cantharellales</taxon>
        <taxon>Ceratobasidiaceae</taxon>
        <taxon>Ceratobasidium</taxon>
    </lineage>
</organism>
<dbReference type="InterPro" id="IPR020568">
    <property type="entry name" value="Ribosomal_Su5_D2-typ_SF"/>
</dbReference>
<dbReference type="InterPro" id="IPR013749">
    <property type="entry name" value="PM/HMP-P_kinase-1"/>
</dbReference>
<keyword evidence="2" id="KW-0812">Transmembrane</keyword>